<dbReference type="SUPFAM" id="SSF49899">
    <property type="entry name" value="Concanavalin A-like lectins/glucanases"/>
    <property type="match status" value="1"/>
</dbReference>
<gene>
    <name evidence="4" type="ORF">JKA74_08375</name>
</gene>
<evidence type="ECO:0000259" key="3">
    <source>
        <dbReference type="Pfam" id="PF13205"/>
    </source>
</evidence>
<dbReference type="GO" id="GO:0004553">
    <property type="term" value="F:hydrolase activity, hydrolyzing O-glycosyl compounds"/>
    <property type="evidence" value="ECO:0007669"/>
    <property type="project" value="UniProtKB-ARBA"/>
</dbReference>
<dbReference type="InterPro" id="IPR014755">
    <property type="entry name" value="Cu-Rt/internalin_Ig-like"/>
</dbReference>
<feature type="signal peptide" evidence="2">
    <location>
        <begin position="1"/>
        <end position="20"/>
    </location>
</feature>
<reference evidence="4" key="1">
    <citation type="submission" date="2021-01" db="EMBL/GenBank/DDBJ databases">
        <title>Marivirga aurantiaca sp. nov., isolated from intertidal surface sediments.</title>
        <authorList>
            <person name="Zhang M."/>
        </authorList>
    </citation>
    <scope>NUCLEOTIDE SEQUENCE</scope>
    <source>
        <strain evidence="4">S37H4</strain>
    </source>
</reference>
<comment type="caution">
    <text evidence="4">The sequence shown here is derived from an EMBL/GenBank/DDBJ whole genome shotgun (WGS) entry which is preliminary data.</text>
</comment>
<dbReference type="EMBL" id="JAEQBW010000003">
    <property type="protein sequence ID" value="MBK6265051.1"/>
    <property type="molecule type" value="Genomic_DNA"/>
</dbReference>
<name>A0A934WYB4_9BACT</name>
<organism evidence="4 5">
    <name type="scientific">Marivirga aurantiaca</name>
    <dbReference type="NCBI Taxonomy" id="2802615"/>
    <lineage>
        <taxon>Bacteria</taxon>
        <taxon>Pseudomonadati</taxon>
        <taxon>Bacteroidota</taxon>
        <taxon>Cytophagia</taxon>
        <taxon>Cytophagales</taxon>
        <taxon>Marivirgaceae</taxon>
        <taxon>Marivirga</taxon>
    </lineage>
</organism>
<sequence>MMKKTKYLMGAFLLSALVFAGCDNDDEGSAPELTVEAITATGTSLDTGEETTKDLNAATSATDVPPDAVFEITFNKEVDASTATASNITITSDGAASTTNVSADGSVITVTPTEELIQGTDYTLTITSGIAGSDGGAFTNTTRTFKTAGRLPVEAPQSNTQVAYWKFDGDASDEMDNYEDGTEVEIDYQTDRFGTIASTAYFNGDASIIEVPNAASLMNDTDDFTVSFWAKTETENHVNENGDPTGMFVFGLGAHYGIQYEIFDSYDGSKFAISYETEDGTTVGEDMWFPSEATDNTNGGWQGWDYAKSLSPEQMQNIIKDTWYNVIYSYDATEKKGSLYFNGELMKSFDFDLWPEEDVKTSVKGVTYRGQAPEVVDELAFGFVQSRAGTLWDAEPWGGYDIPTSKHFKGWLDDFRIFHTAYSAEDVTNLYNAEKP</sequence>
<dbReference type="Proteomes" id="UP000611723">
    <property type="component" value="Unassembled WGS sequence"/>
</dbReference>
<keyword evidence="1 2" id="KW-0732">Signal</keyword>
<dbReference type="Gene3D" id="2.60.40.1220">
    <property type="match status" value="1"/>
</dbReference>
<proteinExistence type="predicted"/>
<dbReference type="Pfam" id="PF13205">
    <property type="entry name" value="Big_5"/>
    <property type="match status" value="1"/>
</dbReference>
<evidence type="ECO:0000256" key="1">
    <source>
        <dbReference type="ARBA" id="ARBA00022729"/>
    </source>
</evidence>
<dbReference type="RefSeq" id="WP_201430732.1">
    <property type="nucleotide sequence ID" value="NZ_JAEQBW010000003.1"/>
</dbReference>
<evidence type="ECO:0000313" key="4">
    <source>
        <dbReference type="EMBL" id="MBK6265051.1"/>
    </source>
</evidence>
<dbReference type="GO" id="GO:0005975">
    <property type="term" value="P:carbohydrate metabolic process"/>
    <property type="evidence" value="ECO:0007669"/>
    <property type="project" value="UniProtKB-ARBA"/>
</dbReference>
<dbReference type="AlphaFoldDB" id="A0A934WYB4"/>
<feature type="chain" id="PRO_5037786693" evidence="2">
    <location>
        <begin position="21"/>
        <end position="436"/>
    </location>
</feature>
<keyword evidence="5" id="KW-1185">Reference proteome</keyword>
<accession>A0A934WYB4</accession>
<evidence type="ECO:0000256" key="2">
    <source>
        <dbReference type="SAM" id="SignalP"/>
    </source>
</evidence>
<protein>
    <submittedName>
        <fullName evidence="4">Ig-like domain-containing protein</fullName>
    </submittedName>
</protein>
<dbReference type="InterPro" id="IPR013320">
    <property type="entry name" value="ConA-like_dom_sf"/>
</dbReference>
<dbReference type="PROSITE" id="PS51257">
    <property type="entry name" value="PROKAR_LIPOPROTEIN"/>
    <property type="match status" value="1"/>
</dbReference>
<feature type="domain" description="SbsA Ig-like" evidence="3">
    <location>
        <begin position="55"/>
        <end position="147"/>
    </location>
</feature>
<dbReference type="InterPro" id="IPR032812">
    <property type="entry name" value="SbsA_Ig"/>
</dbReference>
<dbReference type="Gene3D" id="2.60.120.200">
    <property type="match status" value="1"/>
</dbReference>
<evidence type="ECO:0000313" key="5">
    <source>
        <dbReference type="Proteomes" id="UP000611723"/>
    </source>
</evidence>